<dbReference type="RefSeq" id="WP_270026599.1">
    <property type="nucleotide sequence ID" value="NZ_JAPDDP010000032.1"/>
</dbReference>
<evidence type="ECO:0000313" key="3">
    <source>
        <dbReference type="EMBL" id="MDA0182236.1"/>
    </source>
</evidence>
<name>A0A9X3NA72_9ACTN</name>
<evidence type="ECO:0000256" key="1">
    <source>
        <dbReference type="SAM" id="SignalP"/>
    </source>
</evidence>
<dbReference type="AlphaFoldDB" id="A0A9X3NA72"/>
<dbReference type="SUPFAM" id="SSF52317">
    <property type="entry name" value="Class I glutamine amidotransferase-like"/>
    <property type="match status" value="1"/>
</dbReference>
<feature type="signal peptide" evidence="1">
    <location>
        <begin position="1"/>
        <end position="29"/>
    </location>
</feature>
<reference evidence="3" key="1">
    <citation type="submission" date="2022-10" db="EMBL/GenBank/DDBJ databases">
        <title>The WGS of Solirubrobacter phytolaccae KCTC 29190.</title>
        <authorList>
            <person name="Jiang Z."/>
        </authorList>
    </citation>
    <scope>NUCLEOTIDE SEQUENCE</scope>
    <source>
        <strain evidence="3">KCTC 29190</strain>
    </source>
</reference>
<feature type="domain" description="ThuA-like" evidence="2">
    <location>
        <begin position="658"/>
        <end position="912"/>
    </location>
</feature>
<protein>
    <submittedName>
        <fullName evidence="3">ThuA domain-containing protein</fullName>
    </submittedName>
</protein>
<comment type="caution">
    <text evidence="3">The sequence shown here is derived from an EMBL/GenBank/DDBJ whole genome shotgun (WGS) entry which is preliminary data.</text>
</comment>
<evidence type="ECO:0000313" key="4">
    <source>
        <dbReference type="Proteomes" id="UP001147653"/>
    </source>
</evidence>
<dbReference type="InterPro" id="IPR029010">
    <property type="entry name" value="ThuA-like"/>
</dbReference>
<proteinExistence type="predicted"/>
<dbReference type="EMBL" id="JAPDDP010000032">
    <property type="protein sequence ID" value="MDA0182236.1"/>
    <property type="molecule type" value="Genomic_DNA"/>
</dbReference>
<dbReference type="Gene3D" id="3.40.50.880">
    <property type="match status" value="1"/>
</dbReference>
<organism evidence="3 4">
    <name type="scientific">Solirubrobacter phytolaccae</name>
    <dbReference type="NCBI Taxonomy" id="1404360"/>
    <lineage>
        <taxon>Bacteria</taxon>
        <taxon>Bacillati</taxon>
        <taxon>Actinomycetota</taxon>
        <taxon>Thermoleophilia</taxon>
        <taxon>Solirubrobacterales</taxon>
        <taxon>Solirubrobacteraceae</taxon>
        <taxon>Solirubrobacter</taxon>
    </lineage>
</organism>
<dbReference type="PANTHER" id="PTHR40469:SF2">
    <property type="entry name" value="GALACTOSE-BINDING DOMAIN-LIKE SUPERFAMILY PROTEIN"/>
    <property type="match status" value="1"/>
</dbReference>
<dbReference type="Proteomes" id="UP001147653">
    <property type="component" value="Unassembled WGS sequence"/>
</dbReference>
<sequence length="1141" mass="116385">MRDLGRRRAPGALLVALAGSAALASPALAQDTAPPVSTATFAAPQNGNGSWRLTAPQTLRLAATDDVAVAKLQYSLDGGANYIDAPVIAGPSVTANVPFTEETNVTLRYRAVDSAGNVSRGATTNTTLNQAAAAGATAVRLASTAGRGPGDSLLIDTGAGQETVTIATIVTPAPPSPAPNVTLTTPLANAHAANAAVAGTAFYSTVAVQIDTKAPGAIWGTQPTTLGAAAAAGDTGVRLASTAGRAVGDTLQLDQGAGAETVKIASLVTPAPATGPNVTLAGALTKPHLSGSAVFLPSIVDGKILQSQTLTPLRTDPRLRDASDTVANGAGGAAIRRMELDGQFIVPKTVALNRLTAGKHTHAVSVQDAAGNVAKYTNTFTVTTSFADLATVIDQLADNALRTTLNGATAVGGTGLRLQTPFGVRAGQTLVVDSGDSQETVTIAKVLVPPPRVNTTVSAAAAAGDTRISLASYTQNGATGTQAATSNGPVIGEPIVIGTGSSQELVTVKRHLAPPLVELSAPLKNSHAAGTATSLVNVILSAPLTKTHATGVAIAQPRPIVAAAKATQLKGLLADAKAKADASDTPGAIAALQSFVTAAGSEAVLTSSGQALIAQVSGTPVDTTGTGVTVGAADPGAQALRVFNNPIPFRANPNATYKILISGRAGGFRHQSIVDYEWMIQQLGEQHGFDVEIWDPNIAASPGRQAPAGVSLPTSPFMDLDTLKQYKTIVMNSTVGINGTATLNATEFANLQAYIRQGGGIVPIHGGTDSMQNVPWYMDLIGAGFTSHGSNAGGILIDTEAGGHVELVNADPAHQATQKIPNRFFTVEELYNTNRDPVDLGIVHPLVYENEDSLVGQIGYSTGALHNTDRHGMVWCRNFEGGRSFSSTLGHNWQFATDEWFRDMILNAIQWTSGKEYANCVTFNEVRDLLAAASSGGNVTAAANIALSAALESADTAYRAGDDAGAAAHAKTFVAQAKRVANAGADGGKALLELQSKGVELVNWMSGDGAAPPTPTLQSEPVQGGVGGTVPATLSLSLGAPATFGAFTPGVDKDYAATTTADVISTAGNAALSVSDPGHLSNGAFSLPEPLRVAFSKSAWTAPTSNERVTVTFNQLVKRTDALRTGSYSRTVTFTLSTTAP</sequence>
<evidence type="ECO:0000259" key="2">
    <source>
        <dbReference type="Pfam" id="PF06283"/>
    </source>
</evidence>
<accession>A0A9X3NA72</accession>
<dbReference type="Pfam" id="PF06283">
    <property type="entry name" value="ThuA"/>
    <property type="match status" value="1"/>
</dbReference>
<keyword evidence="1" id="KW-0732">Signal</keyword>
<gene>
    <name evidence="3" type="ORF">OJ997_18160</name>
</gene>
<dbReference type="PANTHER" id="PTHR40469">
    <property type="entry name" value="SECRETED GLYCOSYL HYDROLASE"/>
    <property type="match status" value="1"/>
</dbReference>
<dbReference type="InterPro" id="IPR029062">
    <property type="entry name" value="Class_I_gatase-like"/>
</dbReference>
<keyword evidence="4" id="KW-1185">Reference proteome</keyword>
<feature type="chain" id="PRO_5040803962" evidence="1">
    <location>
        <begin position="30"/>
        <end position="1141"/>
    </location>
</feature>